<accession>A0A7G8BMW3</accession>
<dbReference type="SUPFAM" id="SSF50037">
    <property type="entry name" value="C-terminal domain of transcriptional repressors"/>
    <property type="match status" value="1"/>
</dbReference>
<dbReference type="InterPro" id="IPR008988">
    <property type="entry name" value="Transcriptional_repressor_C"/>
</dbReference>
<dbReference type="RefSeq" id="WP_186745600.1">
    <property type="nucleotide sequence ID" value="NZ_CP060394.1"/>
</dbReference>
<dbReference type="Pfam" id="PF04023">
    <property type="entry name" value="FeoA"/>
    <property type="match status" value="1"/>
</dbReference>
<dbReference type="InterPro" id="IPR038157">
    <property type="entry name" value="FeoA_core_dom"/>
</dbReference>
<sequence length="79" mass="8887">MALSELKIGRSAVVEGLLLPDEIQHHLMHMGFMPEALVRAVRRAPTGDPTVYAVDGMEVALRRETARWISVREFEEGSR</sequence>
<name>A0A7G8BMW3_9BACT</name>
<dbReference type="KEGG" id="adin:H7849_08235"/>
<dbReference type="PANTHER" id="PTHR42954">
    <property type="entry name" value="FE(2+) TRANSPORT PROTEIN A"/>
    <property type="match status" value="1"/>
</dbReference>
<dbReference type="InterPro" id="IPR007167">
    <property type="entry name" value="Fe-transptr_FeoA-like"/>
</dbReference>
<dbReference type="Gene3D" id="2.30.30.90">
    <property type="match status" value="1"/>
</dbReference>
<reference evidence="3 4" key="1">
    <citation type="submission" date="2020-08" db="EMBL/GenBank/DDBJ databases">
        <title>Edaphobacter telluris sp. nov. and Acidobacterium dinghuensis sp. nov., two acidobacteria isolated from forest soil.</title>
        <authorList>
            <person name="Fu J."/>
            <person name="Qiu L."/>
        </authorList>
    </citation>
    <scope>NUCLEOTIDE SEQUENCE [LARGE SCALE GENOMIC DNA]</scope>
    <source>
        <strain evidence="3">4Y35</strain>
    </source>
</reference>
<organism evidence="3 4">
    <name type="scientific">Alloacidobacterium dinghuense</name>
    <dbReference type="NCBI Taxonomy" id="2763107"/>
    <lineage>
        <taxon>Bacteria</taxon>
        <taxon>Pseudomonadati</taxon>
        <taxon>Acidobacteriota</taxon>
        <taxon>Terriglobia</taxon>
        <taxon>Terriglobales</taxon>
        <taxon>Acidobacteriaceae</taxon>
        <taxon>Alloacidobacterium</taxon>
    </lineage>
</organism>
<evidence type="ECO:0000256" key="1">
    <source>
        <dbReference type="ARBA" id="ARBA00023004"/>
    </source>
</evidence>
<protein>
    <submittedName>
        <fullName evidence="3">Ferrous iron transport protein A</fullName>
    </submittedName>
</protein>
<dbReference type="SMART" id="SM00899">
    <property type="entry name" value="FeoA"/>
    <property type="match status" value="1"/>
</dbReference>
<gene>
    <name evidence="3" type="ORF">H7849_08235</name>
</gene>
<dbReference type="GO" id="GO:0046914">
    <property type="term" value="F:transition metal ion binding"/>
    <property type="evidence" value="ECO:0007669"/>
    <property type="project" value="InterPro"/>
</dbReference>
<evidence type="ECO:0000313" key="4">
    <source>
        <dbReference type="Proteomes" id="UP000515312"/>
    </source>
</evidence>
<feature type="domain" description="Ferrous iron transporter FeoA-like" evidence="2">
    <location>
        <begin position="1"/>
        <end position="73"/>
    </location>
</feature>
<proteinExistence type="predicted"/>
<dbReference type="Proteomes" id="UP000515312">
    <property type="component" value="Chromosome"/>
</dbReference>
<evidence type="ECO:0000313" key="3">
    <source>
        <dbReference type="EMBL" id="QNI33883.1"/>
    </source>
</evidence>
<dbReference type="PANTHER" id="PTHR42954:SF2">
    <property type="entry name" value="FE(2+) TRANSPORT PROTEIN A"/>
    <property type="match status" value="1"/>
</dbReference>
<evidence type="ECO:0000259" key="2">
    <source>
        <dbReference type="SMART" id="SM00899"/>
    </source>
</evidence>
<keyword evidence="4" id="KW-1185">Reference proteome</keyword>
<keyword evidence="1" id="KW-0408">Iron</keyword>
<dbReference type="InterPro" id="IPR052713">
    <property type="entry name" value="FeoA"/>
</dbReference>
<dbReference type="AlphaFoldDB" id="A0A7G8BMW3"/>
<dbReference type="EMBL" id="CP060394">
    <property type="protein sequence ID" value="QNI33883.1"/>
    <property type="molecule type" value="Genomic_DNA"/>
</dbReference>